<dbReference type="AlphaFoldDB" id="A0AAV4S6A6"/>
<evidence type="ECO:0000313" key="2">
    <source>
        <dbReference type="Proteomes" id="UP001054837"/>
    </source>
</evidence>
<keyword evidence="2" id="KW-1185">Reference proteome</keyword>
<name>A0AAV4S6A6_9ARAC</name>
<sequence>MGYLCHVLVGDITALVSQSDKNHGNISRTNLIFWDQELSKLNKGNRSKVKNLWNEQYIPYSAVIRQVCAGNTVKGQEMDREKCFTVFENMRYLCHVIVGEITALVSQSDKNQGNISRTNLIFWDQELPKLNKGNRSKLNL</sequence>
<comment type="caution">
    <text evidence="1">The sequence shown here is derived from an EMBL/GenBank/DDBJ whole genome shotgun (WGS) entry which is preliminary data.</text>
</comment>
<proteinExistence type="predicted"/>
<protein>
    <submittedName>
        <fullName evidence="1">Uncharacterized protein</fullName>
    </submittedName>
</protein>
<dbReference type="EMBL" id="BPLQ01007175">
    <property type="protein sequence ID" value="GIY28479.1"/>
    <property type="molecule type" value="Genomic_DNA"/>
</dbReference>
<accession>A0AAV4S6A6</accession>
<organism evidence="1 2">
    <name type="scientific">Caerostris darwini</name>
    <dbReference type="NCBI Taxonomy" id="1538125"/>
    <lineage>
        <taxon>Eukaryota</taxon>
        <taxon>Metazoa</taxon>
        <taxon>Ecdysozoa</taxon>
        <taxon>Arthropoda</taxon>
        <taxon>Chelicerata</taxon>
        <taxon>Arachnida</taxon>
        <taxon>Araneae</taxon>
        <taxon>Araneomorphae</taxon>
        <taxon>Entelegynae</taxon>
        <taxon>Araneoidea</taxon>
        <taxon>Araneidae</taxon>
        <taxon>Caerostris</taxon>
    </lineage>
</organism>
<evidence type="ECO:0000313" key="1">
    <source>
        <dbReference type="EMBL" id="GIY28479.1"/>
    </source>
</evidence>
<reference evidence="1 2" key="1">
    <citation type="submission" date="2021-06" db="EMBL/GenBank/DDBJ databases">
        <title>Caerostris darwini draft genome.</title>
        <authorList>
            <person name="Kono N."/>
            <person name="Arakawa K."/>
        </authorList>
    </citation>
    <scope>NUCLEOTIDE SEQUENCE [LARGE SCALE GENOMIC DNA]</scope>
</reference>
<dbReference type="Proteomes" id="UP001054837">
    <property type="component" value="Unassembled WGS sequence"/>
</dbReference>
<gene>
    <name evidence="1" type="ORF">CDAR_87911</name>
</gene>